<feature type="transmembrane region" description="Helical" evidence="1">
    <location>
        <begin position="38"/>
        <end position="56"/>
    </location>
</feature>
<proteinExistence type="predicted"/>
<gene>
    <name evidence="3" type="ORF">SAMN02982989_5423</name>
</gene>
<dbReference type="Pfam" id="PF07331">
    <property type="entry name" value="TctB"/>
    <property type="match status" value="1"/>
</dbReference>
<dbReference type="RefSeq" id="WP_085420743.1">
    <property type="nucleotide sequence ID" value="NZ_FXAF01000002.1"/>
</dbReference>
<dbReference type="EMBL" id="FXAF01000002">
    <property type="protein sequence ID" value="SMF13513.1"/>
    <property type="molecule type" value="Genomic_DNA"/>
</dbReference>
<organism evidence="3 4">
    <name type="scientific">Xaviernesmea oryzae</name>
    <dbReference type="NCBI Taxonomy" id="464029"/>
    <lineage>
        <taxon>Bacteria</taxon>
        <taxon>Pseudomonadati</taxon>
        <taxon>Pseudomonadota</taxon>
        <taxon>Alphaproteobacteria</taxon>
        <taxon>Hyphomicrobiales</taxon>
        <taxon>Rhizobiaceae</taxon>
        <taxon>Rhizobium/Agrobacterium group</taxon>
        <taxon>Xaviernesmea</taxon>
    </lineage>
</organism>
<keyword evidence="1" id="KW-0812">Transmembrane</keyword>
<feature type="transmembrane region" description="Helical" evidence="1">
    <location>
        <begin position="6"/>
        <end position="26"/>
    </location>
</feature>
<dbReference type="Proteomes" id="UP000192903">
    <property type="component" value="Unassembled WGS sequence"/>
</dbReference>
<evidence type="ECO:0000256" key="1">
    <source>
        <dbReference type="SAM" id="Phobius"/>
    </source>
</evidence>
<dbReference type="InterPro" id="IPR009936">
    <property type="entry name" value="DUF1468"/>
</dbReference>
<evidence type="ECO:0000313" key="4">
    <source>
        <dbReference type="Proteomes" id="UP000192903"/>
    </source>
</evidence>
<reference evidence="4" key="1">
    <citation type="submission" date="2017-04" db="EMBL/GenBank/DDBJ databases">
        <authorList>
            <person name="Varghese N."/>
            <person name="Submissions S."/>
        </authorList>
    </citation>
    <scope>NUCLEOTIDE SEQUENCE [LARGE SCALE GENOMIC DNA]</scope>
    <source>
        <strain evidence="4">B4P</strain>
    </source>
</reference>
<keyword evidence="1" id="KW-0472">Membrane</keyword>
<evidence type="ECO:0000259" key="2">
    <source>
        <dbReference type="Pfam" id="PF07331"/>
    </source>
</evidence>
<feature type="domain" description="DUF1468" evidence="2">
    <location>
        <begin position="9"/>
        <end position="137"/>
    </location>
</feature>
<sequence>MKTDRILGATAIAVAAIMLVFGYGLQAPFAYEPVGPRAFPLIAAGMIALCGVILVLKPGEPSSGPAGPTGALAALSGCLMGYALLFQPLGFVIATTIFMIPIAMIFGARWWQGAVTGVVLAVSSYLLFDRVLEVVLPVGPFGGIV</sequence>
<protein>
    <submittedName>
        <fullName evidence="3">Putative tricarboxylic transport membrane protein</fullName>
    </submittedName>
</protein>
<evidence type="ECO:0000313" key="3">
    <source>
        <dbReference type="EMBL" id="SMF13513.1"/>
    </source>
</evidence>
<keyword evidence="4" id="KW-1185">Reference proteome</keyword>
<keyword evidence="1" id="KW-1133">Transmembrane helix</keyword>
<feature type="transmembrane region" description="Helical" evidence="1">
    <location>
        <begin position="71"/>
        <end position="98"/>
    </location>
</feature>
<dbReference type="OrthoDB" id="5519430at2"/>
<name>A0A1X7DDL8_9HYPH</name>
<dbReference type="AlphaFoldDB" id="A0A1X7DDL8"/>
<accession>A0A1X7DDL8</accession>
<dbReference type="STRING" id="464029.SAMN02982989_5423"/>